<feature type="transmembrane region" description="Helical" evidence="1">
    <location>
        <begin position="130"/>
        <end position="150"/>
    </location>
</feature>
<evidence type="ECO:0000313" key="3">
    <source>
        <dbReference type="Proteomes" id="UP001152747"/>
    </source>
</evidence>
<dbReference type="AlphaFoldDB" id="A0A9P1J389"/>
<evidence type="ECO:0000313" key="2">
    <source>
        <dbReference type="EMBL" id="CAI5454958.1"/>
    </source>
</evidence>
<keyword evidence="1" id="KW-1133">Transmembrane helix</keyword>
<feature type="transmembrane region" description="Helical" evidence="1">
    <location>
        <begin position="100"/>
        <end position="118"/>
    </location>
</feature>
<organism evidence="2 3">
    <name type="scientific">Caenorhabditis angaria</name>
    <dbReference type="NCBI Taxonomy" id="860376"/>
    <lineage>
        <taxon>Eukaryota</taxon>
        <taxon>Metazoa</taxon>
        <taxon>Ecdysozoa</taxon>
        <taxon>Nematoda</taxon>
        <taxon>Chromadorea</taxon>
        <taxon>Rhabditida</taxon>
        <taxon>Rhabditina</taxon>
        <taxon>Rhabditomorpha</taxon>
        <taxon>Rhabditoidea</taxon>
        <taxon>Rhabditidae</taxon>
        <taxon>Peloderinae</taxon>
        <taxon>Caenorhabditis</taxon>
    </lineage>
</organism>
<keyword evidence="1" id="KW-0472">Membrane</keyword>
<feature type="transmembrane region" description="Helical" evidence="1">
    <location>
        <begin position="217"/>
        <end position="236"/>
    </location>
</feature>
<dbReference type="EMBL" id="CANHGI010000006">
    <property type="protein sequence ID" value="CAI5454958.1"/>
    <property type="molecule type" value="Genomic_DNA"/>
</dbReference>
<keyword evidence="3" id="KW-1185">Reference proteome</keyword>
<sequence length="278" mass="32776">MLPQEDTVNDVFLESNEPQQPVSLTLQFFVRSMMFLASLVTSEQQMKEAEVRIKNRKVMFPWFFGVLTLIQILVYTLNVYVYRYRYICYRLEYISSNLNFFIYTLVHTEKFSLFLVSIQQIFFGIPLEAAFGSELIGLSFIIGAVILRMVPKFGMKCGSETVNVVILFIHLSNFSLNRKTMPYRRFQSPLLLLILILDGIYFTNEIVNIGFALFDVFLKNMLCSMLGCFFGSFIINKKEDDEKWKKSWRIAIFLFVFITFVVLCYRDFDIHWYFLPPN</sequence>
<reference evidence="2" key="1">
    <citation type="submission" date="2022-11" db="EMBL/GenBank/DDBJ databases">
        <authorList>
            <person name="Kikuchi T."/>
        </authorList>
    </citation>
    <scope>NUCLEOTIDE SEQUENCE</scope>
    <source>
        <strain evidence="2">PS1010</strain>
    </source>
</reference>
<comment type="caution">
    <text evidence="2">The sequence shown here is derived from an EMBL/GenBank/DDBJ whole genome shotgun (WGS) entry which is preliminary data.</text>
</comment>
<name>A0A9P1J389_9PELO</name>
<proteinExistence type="predicted"/>
<protein>
    <submittedName>
        <fullName evidence="2">Uncharacterized protein</fullName>
    </submittedName>
</protein>
<dbReference type="Proteomes" id="UP001152747">
    <property type="component" value="Unassembled WGS sequence"/>
</dbReference>
<keyword evidence="1" id="KW-0812">Transmembrane</keyword>
<feature type="transmembrane region" description="Helical" evidence="1">
    <location>
        <begin position="248"/>
        <end position="268"/>
    </location>
</feature>
<accession>A0A9P1J389</accession>
<feature type="transmembrane region" description="Helical" evidence="1">
    <location>
        <begin position="60"/>
        <end position="80"/>
    </location>
</feature>
<evidence type="ECO:0000256" key="1">
    <source>
        <dbReference type="SAM" id="Phobius"/>
    </source>
</evidence>
<gene>
    <name evidence="2" type="ORF">CAMP_LOCUS17595</name>
</gene>
<feature type="transmembrane region" description="Helical" evidence="1">
    <location>
        <begin position="190"/>
        <end position="211"/>
    </location>
</feature>